<feature type="domain" description="AAA+ ATPase" evidence="5">
    <location>
        <begin position="342"/>
        <end position="524"/>
    </location>
</feature>
<dbReference type="InterPro" id="IPR055446">
    <property type="entry name" value="RecD2_N_OB"/>
</dbReference>
<protein>
    <recommendedName>
        <fullName evidence="3">ATP-dependent RecD2 DNA helicase</fullName>
        <ecNumber evidence="3">5.6.2.3</ecNumber>
    </recommendedName>
    <alternativeName>
        <fullName evidence="3">DNA 5'-3' helicase subunit RecD2</fullName>
    </alternativeName>
</protein>
<dbReference type="SUPFAM" id="SSF52540">
    <property type="entry name" value="P-loop containing nucleoside triphosphate hydrolases"/>
    <property type="match status" value="2"/>
</dbReference>
<evidence type="ECO:0000256" key="2">
    <source>
        <dbReference type="ARBA" id="ARBA00022840"/>
    </source>
</evidence>
<dbReference type="Pfam" id="PF14490">
    <property type="entry name" value="HHH_RecD2"/>
    <property type="match status" value="1"/>
</dbReference>
<evidence type="ECO:0000313" key="7">
    <source>
        <dbReference type="Proteomes" id="UP000004688"/>
    </source>
</evidence>
<dbReference type="GO" id="GO:0006281">
    <property type="term" value="P:DNA repair"/>
    <property type="evidence" value="ECO:0007669"/>
    <property type="project" value="InterPro"/>
</dbReference>
<dbReference type="OrthoDB" id="1826980at2"/>
<dbReference type="HOGENOM" id="CLU_007524_0_3_5"/>
<feature type="domain" description="Helix-hairpin-helix DNA-binding motif class 1" evidence="4">
    <location>
        <begin position="126"/>
        <end position="145"/>
    </location>
</feature>
<keyword evidence="1 3" id="KW-0547">Nucleotide-binding</keyword>
<dbReference type="STRING" id="391616.OA238_c29360"/>
<dbReference type="InterPro" id="IPR006345">
    <property type="entry name" value="RecD2"/>
</dbReference>
<dbReference type="Pfam" id="PF23139">
    <property type="entry name" value="OB_YrrC"/>
    <property type="match status" value="1"/>
</dbReference>
<dbReference type="Pfam" id="PF13245">
    <property type="entry name" value="AAA_19"/>
    <property type="match status" value="1"/>
</dbReference>
<dbReference type="Gene3D" id="1.10.150.20">
    <property type="entry name" value="5' to 3' exonuclease, C-terminal subdomain"/>
    <property type="match status" value="1"/>
</dbReference>
<feature type="domain" description="Helix-hairpin-helix DNA-binding motif class 1" evidence="4">
    <location>
        <begin position="190"/>
        <end position="209"/>
    </location>
</feature>
<sequence>MTQQGDSQTEVLAGLVERVTFHSQESGFCVLRLKARGHRDLVTTVGHAAMISAGEWVTASGVWINDRTHGLQFKAQFLRTSAPSSIEGIEKYLGSGMIRGIGPVYAKRLVKMFGKDVFDIIEATPERLREVEGIGPKRADKITAGWADQKVIREIMVFLHQYGVGTARAVRIFKTYGTDAVQVMSENPYQLAKDIRGIGFRTADMIAEKLGIEKTAMIRVRAGISFALSEAMGNGHCGLPHADLIGLAGKLLEVPTDLIDSALHEELADETVTADTVGDADCIFLTGLYRAERSIAEQLKRIQHGALPWPVIDADKALPWIEQKTGLTLAESQAEAVRTALQSKTMVITGGPGVGKTTIVNSILRILAAKSVKLLLCAPTGRAAKRMTEATGMEAKTIHRLLEFDPKAFGFKRGEENPLDCDLLVIDESSMVDVLLMQSLLKAVPSTAALLIVGDIDQLPSVGPGQVLADIIGSGTVPVMRLTEVFRQAAQSKIITTAHAINAGRMPDLAPPEAQADFYFLPAGDPEQAVTRIVKLVAKRIPQRFGFDPIKDIQVLCPMNRGGVGARSLNIELQAALNPAGDKKVERFGWTFAPGDKVMQIENDYDKDVYNGDIGMITDIDMDEGELAVNFEGRTVSFVFGELDTLVPAYAATIHKSQGSEYPVVVIPVMTQHYAMLQRNLIYTGVTRGKKLVVLVGQKKAVAIAVKNVSGRRRWSKLDEWLAAQSPRLTRASLPP</sequence>
<comment type="function">
    <text evidence="3">DNA-dependent ATPase and ATP-dependent 5'-3' DNA helicase. Has no activity on blunt DNA or DNA with 3'-overhangs, requires at least 10 bases of 5'-ssDNA for helicase activity.</text>
</comment>
<dbReference type="AlphaFoldDB" id="M9RT31"/>
<dbReference type="InterPro" id="IPR010994">
    <property type="entry name" value="RuvA_2-like"/>
</dbReference>
<evidence type="ECO:0000313" key="6">
    <source>
        <dbReference type="EMBL" id="AGI72950.1"/>
    </source>
</evidence>
<comment type="catalytic activity">
    <reaction evidence="3">
        <text>ATP + H2O = ADP + phosphate + H(+)</text>
        <dbReference type="Rhea" id="RHEA:13065"/>
        <dbReference type="ChEBI" id="CHEBI:15377"/>
        <dbReference type="ChEBI" id="CHEBI:15378"/>
        <dbReference type="ChEBI" id="CHEBI:30616"/>
        <dbReference type="ChEBI" id="CHEBI:43474"/>
        <dbReference type="ChEBI" id="CHEBI:456216"/>
        <dbReference type="EC" id="5.6.2.3"/>
    </reaction>
</comment>
<evidence type="ECO:0000256" key="1">
    <source>
        <dbReference type="ARBA" id="ARBA00022741"/>
    </source>
</evidence>
<dbReference type="GO" id="GO:0009338">
    <property type="term" value="C:exodeoxyribonuclease V complex"/>
    <property type="evidence" value="ECO:0007669"/>
    <property type="project" value="TreeGrafter"/>
</dbReference>
<dbReference type="EC" id="5.6.2.3" evidence="3"/>
<dbReference type="eggNOG" id="COG0272">
    <property type="taxonomic scope" value="Bacteria"/>
</dbReference>
<dbReference type="Gene3D" id="3.40.50.300">
    <property type="entry name" value="P-loop containing nucleotide triphosphate hydrolases"/>
    <property type="match status" value="2"/>
</dbReference>
<proteinExistence type="inferred from homology"/>
<dbReference type="GO" id="GO:0006310">
    <property type="term" value="P:DNA recombination"/>
    <property type="evidence" value="ECO:0007669"/>
    <property type="project" value="InterPro"/>
</dbReference>
<dbReference type="PANTHER" id="PTHR43788">
    <property type="entry name" value="DNA2/NAM7 HELICASE FAMILY MEMBER"/>
    <property type="match status" value="1"/>
</dbReference>
<reference evidence="6 7" key="1">
    <citation type="journal article" date="2013" name="PLoS ONE">
        <title>Poles Apart: Arctic and Antarctic Octadecabacter strains Share High Genome Plasticity and a New Type of Xanthorhodopsin.</title>
        <authorList>
            <person name="Vollmers J."/>
            <person name="Voget S."/>
            <person name="Dietrich S."/>
            <person name="Gollnow K."/>
            <person name="Smits M."/>
            <person name="Meyer K."/>
            <person name="Brinkhoff T."/>
            <person name="Simon M."/>
            <person name="Daniel R."/>
        </authorList>
    </citation>
    <scope>NUCLEOTIDE SEQUENCE [LARGE SCALE GENOMIC DNA]</scope>
    <source>
        <strain evidence="6 7">238</strain>
    </source>
</reference>
<gene>
    <name evidence="3" type="primary">recD2</name>
    <name evidence="6" type="ORF">OA238_c29360</name>
</gene>
<keyword evidence="3 6" id="KW-0347">Helicase</keyword>
<evidence type="ECO:0000259" key="4">
    <source>
        <dbReference type="SMART" id="SM00278"/>
    </source>
</evidence>
<dbReference type="InterPro" id="IPR029493">
    <property type="entry name" value="RecD2-like_HHH"/>
</dbReference>
<keyword evidence="2 3" id="KW-0067">ATP-binding</keyword>
<dbReference type="SUPFAM" id="SSF47781">
    <property type="entry name" value="RuvA domain 2-like"/>
    <property type="match status" value="1"/>
</dbReference>
<feature type="binding site" evidence="3">
    <location>
        <begin position="353"/>
        <end position="357"/>
    </location>
    <ligand>
        <name>ATP</name>
        <dbReference type="ChEBI" id="CHEBI:30616"/>
    </ligand>
</feature>
<dbReference type="InterPro" id="IPR027785">
    <property type="entry name" value="UvrD-like_helicase_C"/>
</dbReference>
<dbReference type="InterPro" id="IPR027417">
    <property type="entry name" value="P-loop_NTPase"/>
</dbReference>
<dbReference type="GO" id="GO:0016887">
    <property type="term" value="F:ATP hydrolysis activity"/>
    <property type="evidence" value="ECO:0007669"/>
    <property type="project" value="RHEA"/>
</dbReference>
<dbReference type="NCBIfam" id="TIGR01448">
    <property type="entry name" value="recD_rel"/>
    <property type="match status" value="1"/>
</dbReference>
<keyword evidence="3 6" id="KW-0378">Hydrolase</keyword>
<dbReference type="InterPro" id="IPR003593">
    <property type="entry name" value="AAA+_ATPase"/>
</dbReference>
<evidence type="ECO:0000259" key="5">
    <source>
        <dbReference type="SMART" id="SM00382"/>
    </source>
</evidence>
<dbReference type="GO" id="GO:0005524">
    <property type="term" value="F:ATP binding"/>
    <property type="evidence" value="ECO:0007669"/>
    <property type="project" value="UniProtKB-UniRule"/>
</dbReference>
<dbReference type="CDD" id="cd18809">
    <property type="entry name" value="SF1_C_RecD"/>
    <property type="match status" value="1"/>
</dbReference>
<dbReference type="InterPro" id="IPR003583">
    <property type="entry name" value="Hlx-hairpin-Hlx_DNA-bd_motif"/>
</dbReference>
<dbReference type="eggNOG" id="COG0507">
    <property type="taxonomic scope" value="Bacteria"/>
</dbReference>
<accession>M9RT31</accession>
<dbReference type="CDD" id="cd17933">
    <property type="entry name" value="DEXSc_RecD-like"/>
    <property type="match status" value="1"/>
</dbReference>
<keyword evidence="7" id="KW-1185">Reference proteome</keyword>
<dbReference type="GO" id="GO:0003677">
    <property type="term" value="F:DNA binding"/>
    <property type="evidence" value="ECO:0007669"/>
    <property type="project" value="UniProtKB-UniRule"/>
</dbReference>
<organism evidence="6 7">
    <name type="scientific">Octadecabacter arcticus 238</name>
    <dbReference type="NCBI Taxonomy" id="391616"/>
    <lineage>
        <taxon>Bacteria</taxon>
        <taxon>Pseudomonadati</taxon>
        <taxon>Pseudomonadota</taxon>
        <taxon>Alphaproteobacteria</taxon>
        <taxon>Rhodobacterales</taxon>
        <taxon>Roseobacteraceae</taxon>
        <taxon>Octadecabacter</taxon>
    </lineage>
</organism>
<dbReference type="RefSeq" id="WP_015495989.1">
    <property type="nucleotide sequence ID" value="NC_020908.1"/>
</dbReference>
<dbReference type="SMART" id="SM00382">
    <property type="entry name" value="AAA"/>
    <property type="match status" value="1"/>
</dbReference>
<dbReference type="KEGG" id="oar:OA238_c29360"/>
<evidence type="ECO:0000256" key="3">
    <source>
        <dbReference type="HAMAP-Rule" id="MF_01488"/>
    </source>
</evidence>
<dbReference type="EMBL" id="CP003742">
    <property type="protein sequence ID" value="AGI72950.1"/>
    <property type="molecule type" value="Genomic_DNA"/>
</dbReference>
<dbReference type="SMART" id="SM00278">
    <property type="entry name" value="HhH1"/>
    <property type="match status" value="2"/>
</dbReference>
<name>M9RT31_9RHOB</name>
<dbReference type="InterPro" id="IPR050534">
    <property type="entry name" value="Coronavir_polyprotein_1ab"/>
</dbReference>
<dbReference type="Pfam" id="PF18335">
    <property type="entry name" value="SH3_13"/>
    <property type="match status" value="1"/>
</dbReference>
<dbReference type="HAMAP" id="MF_01488">
    <property type="entry name" value="RecD2"/>
    <property type="match status" value="1"/>
</dbReference>
<dbReference type="InterPro" id="IPR041451">
    <property type="entry name" value="RecD2_SH13"/>
</dbReference>
<dbReference type="Proteomes" id="UP000004688">
    <property type="component" value="Chromosome"/>
</dbReference>
<dbReference type="PANTHER" id="PTHR43788:SF6">
    <property type="entry name" value="DNA HELICASE B"/>
    <property type="match status" value="1"/>
</dbReference>
<dbReference type="GO" id="GO:0043139">
    <property type="term" value="F:5'-3' DNA helicase activity"/>
    <property type="evidence" value="ECO:0007669"/>
    <property type="project" value="UniProtKB-UniRule"/>
</dbReference>
<keyword evidence="3" id="KW-0238">DNA-binding</keyword>
<keyword evidence="3" id="KW-0413">Isomerase</keyword>
<dbReference type="Pfam" id="PF13538">
    <property type="entry name" value="UvrD_C_2"/>
    <property type="match status" value="1"/>
</dbReference>
<dbReference type="Pfam" id="PF14520">
    <property type="entry name" value="HHH_5"/>
    <property type="match status" value="1"/>
</dbReference>
<comment type="similarity">
    <text evidence="3">Belongs to the RecD family. RecD2 subfamily.</text>
</comment>
<dbReference type="Gene3D" id="2.30.30.940">
    <property type="match status" value="1"/>
</dbReference>
<dbReference type="Gene3D" id="1.10.10.2220">
    <property type="match status" value="1"/>
</dbReference>
<dbReference type="GO" id="GO:0017116">
    <property type="term" value="F:single-stranded DNA helicase activity"/>
    <property type="evidence" value="ECO:0007669"/>
    <property type="project" value="TreeGrafter"/>
</dbReference>